<accession>L2GY25</accession>
<feature type="non-terminal residue" evidence="1">
    <location>
        <position position="1"/>
    </location>
</feature>
<dbReference type="OMA" id="VCCRFDL"/>
<dbReference type="EMBL" id="GL877409">
    <property type="protein sequence ID" value="ELA47990.1"/>
    <property type="molecule type" value="Genomic_DNA"/>
</dbReference>
<proteinExistence type="predicted"/>
<dbReference type="HOGENOM" id="CLU_111262_0_0_1"/>
<evidence type="ECO:0000313" key="2">
    <source>
        <dbReference type="Proteomes" id="UP000011081"/>
    </source>
</evidence>
<dbReference type="AlphaFoldDB" id="L2GY25"/>
<dbReference type="InParanoid" id="L2GY25"/>
<dbReference type="OrthoDB" id="10376393at2759"/>
<dbReference type="RefSeq" id="XP_008073592.1">
    <property type="nucleotide sequence ID" value="XM_008075401.1"/>
</dbReference>
<evidence type="ECO:0000313" key="1">
    <source>
        <dbReference type="EMBL" id="ELA47990.1"/>
    </source>
</evidence>
<name>L2GY25_VAVCU</name>
<organism evidence="1 2">
    <name type="scientific">Vavraia culicis (isolate floridensis)</name>
    <name type="common">Microsporidian parasite</name>
    <dbReference type="NCBI Taxonomy" id="948595"/>
    <lineage>
        <taxon>Eukaryota</taxon>
        <taxon>Fungi</taxon>
        <taxon>Fungi incertae sedis</taxon>
        <taxon>Microsporidia</taxon>
        <taxon>Pleistophoridae</taxon>
        <taxon>Vavraia</taxon>
    </lineage>
</organism>
<gene>
    <name evidence="1" type="ORF">VCUG_00573</name>
</gene>
<sequence>MSAMVDYFYYDYLLYQNIKRFISGERPNFDIIRILSSNLKGLEDQLALKLKLNRIISILQTHECKNMVVCCRFDLLNKLSRCILVQCANSELHNVLLQTYLVIGKKKDAFITDKVYNLHVRSFKKKIRQTQKSIERTYGEKIKTKTLFRIGSEEFEVLFTALMREEVKRVFKTLKVPFLYTISDDKIKEIKTRNTNYFDRKSRGKRIGWSNDNSVL</sequence>
<protein>
    <submittedName>
        <fullName evidence="1">Uncharacterized protein</fullName>
    </submittedName>
</protein>
<reference evidence="2" key="1">
    <citation type="submission" date="2011-03" db="EMBL/GenBank/DDBJ databases">
        <title>The genome sequence of Vavraia culicis strain floridensis.</title>
        <authorList>
            <consortium name="The Broad Institute Genome Sequencing Platform"/>
            <person name="Cuomo C."/>
            <person name="Becnel J."/>
            <person name="Sanscrainte N."/>
            <person name="Young S.K."/>
            <person name="Zeng Q."/>
            <person name="Gargeya S."/>
            <person name="Fitzgerald M."/>
            <person name="Haas B."/>
            <person name="Abouelleil A."/>
            <person name="Alvarado L."/>
            <person name="Arachchi H.M."/>
            <person name="Berlin A."/>
            <person name="Chapman S.B."/>
            <person name="Gearin G."/>
            <person name="Goldberg J."/>
            <person name="Griggs A."/>
            <person name="Gujja S."/>
            <person name="Hansen M."/>
            <person name="Heiman D."/>
            <person name="Howarth C."/>
            <person name="Larimer J."/>
            <person name="Lui A."/>
            <person name="MacDonald P.J.P."/>
            <person name="McCowen C."/>
            <person name="Montmayeur A."/>
            <person name="Murphy C."/>
            <person name="Neiman D."/>
            <person name="Pearson M."/>
            <person name="Priest M."/>
            <person name="Roberts A."/>
            <person name="Saif S."/>
            <person name="Shea T."/>
            <person name="Sisk P."/>
            <person name="Stolte C."/>
            <person name="Sykes S."/>
            <person name="Wortman J."/>
            <person name="Nusbaum C."/>
            <person name="Birren B."/>
        </authorList>
    </citation>
    <scope>NUCLEOTIDE SEQUENCE [LARGE SCALE GENOMIC DNA]</scope>
    <source>
        <strain evidence="2">floridensis</strain>
    </source>
</reference>
<keyword evidence="2" id="KW-1185">Reference proteome</keyword>
<dbReference type="Proteomes" id="UP000011081">
    <property type="component" value="Unassembled WGS sequence"/>
</dbReference>
<dbReference type="GeneID" id="19878459"/>
<dbReference type="VEuPathDB" id="MicrosporidiaDB:VCUG_00573"/>